<protein>
    <recommendedName>
        <fullName evidence="3">PhiSLT protein</fullName>
    </recommendedName>
</protein>
<accession>A0ABN5W7P0</accession>
<reference evidence="1 2" key="1">
    <citation type="submission" date="2018-05" db="EMBL/GenBank/DDBJ databases">
        <title>Complete genome sequencing of three human clinical isolates of Staphylococcus caprae reveals virulence factors similar to those of S. epidermidis and S. capitis.</title>
        <authorList>
            <person name="Watanabe S."/>
            <person name="Cui L."/>
        </authorList>
    </citation>
    <scope>NUCLEOTIDE SEQUENCE [LARGE SCALE GENOMIC DNA]</scope>
    <source>
        <strain evidence="1 2">JMUB590</strain>
    </source>
</reference>
<dbReference type="Proteomes" id="UP000274772">
    <property type="component" value="Chromosome"/>
</dbReference>
<evidence type="ECO:0000313" key="1">
    <source>
        <dbReference type="EMBL" id="BBD92804.1"/>
    </source>
</evidence>
<evidence type="ECO:0008006" key="3">
    <source>
        <dbReference type="Google" id="ProtNLM"/>
    </source>
</evidence>
<proteinExistence type="predicted"/>
<organism evidence="1 2">
    <name type="scientific">Staphylococcus caprae</name>
    <dbReference type="NCBI Taxonomy" id="29380"/>
    <lineage>
        <taxon>Bacteria</taxon>
        <taxon>Bacillati</taxon>
        <taxon>Bacillota</taxon>
        <taxon>Bacilli</taxon>
        <taxon>Bacillales</taxon>
        <taxon>Staphylococcaceae</taxon>
        <taxon>Staphylococcus</taxon>
    </lineage>
</organism>
<keyword evidence="2" id="KW-1185">Reference proteome</keyword>
<name>A0ABN5W7P0_9STAP</name>
<gene>
    <name evidence="1" type="ORF">JMUB590_1747</name>
</gene>
<dbReference type="RefSeq" id="WP_044466298.1">
    <property type="nucleotide sequence ID" value="NZ_AP018586.1"/>
</dbReference>
<dbReference type="EMBL" id="AP018586">
    <property type="protein sequence ID" value="BBD92804.1"/>
    <property type="molecule type" value="Genomic_DNA"/>
</dbReference>
<sequence length="133" mass="15542">MSVEIKGVSEVLKQIERRYGREAMREKSDKALNEASDYFLNTLKKEFESFKDTGASIDEMTKTKPYSKGSIYDRAILIEWVGPMNRKNIIHLNEHGYTRNGKKYTPRGFAVIAKALQASQYRYREIIKRELTR</sequence>
<evidence type="ECO:0000313" key="2">
    <source>
        <dbReference type="Proteomes" id="UP000274772"/>
    </source>
</evidence>
<dbReference type="GeneID" id="58051499"/>